<dbReference type="SUPFAM" id="SSF53807">
    <property type="entry name" value="Helical backbone' metal receptor"/>
    <property type="match status" value="1"/>
</dbReference>
<organism evidence="7 8">
    <name type="scientific">Isoptericola chiayiensis</name>
    <dbReference type="NCBI Taxonomy" id="579446"/>
    <lineage>
        <taxon>Bacteria</taxon>
        <taxon>Bacillati</taxon>
        <taxon>Actinomycetota</taxon>
        <taxon>Actinomycetes</taxon>
        <taxon>Micrococcales</taxon>
        <taxon>Promicromonosporaceae</taxon>
        <taxon>Isoptericola</taxon>
    </lineage>
</organism>
<dbReference type="Pfam" id="PF01497">
    <property type="entry name" value="Peripla_BP_2"/>
    <property type="match status" value="1"/>
</dbReference>
<reference evidence="8" key="1">
    <citation type="journal article" date="2019" name="Int. J. Syst. Evol. Microbiol.">
        <title>The Global Catalogue of Microorganisms (GCM) 10K type strain sequencing project: providing services to taxonomists for standard genome sequencing and annotation.</title>
        <authorList>
            <consortium name="The Broad Institute Genomics Platform"/>
            <consortium name="The Broad Institute Genome Sequencing Center for Infectious Disease"/>
            <person name="Wu L."/>
            <person name="Ma J."/>
        </authorList>
    </citation>
    <scope>NUCLEOTIDE SEQUENCE [LARGE SCALE GENOMIC DNA]</scope>
    <source>
        <strain evidence="8">JCM 18063</strain>
    </source>
</reference>
<dbReference type="InterPro" id="IPR002491">
    <property type="entry name" value="ABC_transptr_periplasmic_BD"/>
</dbReference>
<comment type="subcellular location">
    <subcellularLocation>
        <location evidence="1">Cell envelope</location>
    </subcellularLocation>
</comment>
<evidence type="ECO:0000259" key="6">
    <source>
        <dbReference type="PROSITE" id="PS50983"/>
    </source>
</evidence>
<evidence type="ECO:0000313" key="8">
    <source>
        <dbReference type="Proteomes" id="UP001500956"/>
    </source>
</evidence>
<accession>A0ABP8YNK6</accession>
<dbReference type="InterPro" id="IPR033870">
    <property type="entry name" value="FatB"/>
</dbReference>
<keyword evidence="8" id="KW-1185">Reference proteome</keyword>
<comment type="similarity">
    <text evidence="2">Belongs to the bacterial solute-binding protein 8 family.</text>
</comment>
<evidence type="ECO:0000256" key="3">
    <source>
        <dbReference type="ARBA" id="ARBA00022448"/>
    </source>
</evidence>
<comment type="caution">
    <text evidence="7">The sequence shown here is derived from an EMBL/GenBank/DDBJ whole genome shotgun (WGS) entry which is preliminary data.</text>
</comment>
<dbReference type="InterPro" id="IPR051313">
    <property type="entry name" value="Bact_iron-sidero_bind"/>
</dbReference>
<feature type="chain" id="PRO_5045714528" evidence="5">
    <location>
        <begin position="28"/>
        <end position="332"/>
    </location>
</feature>
<evidence type="ECO:0000256" key="5">
    <source>
        <dbReference type="SAM" id="SignalP"/>
    </source>
</evidence>
<dbReference type="CDD" id="cd01140">
    <property type="entry name" value="FatB"/>
    <property type="match status" value="1"/>
</dbReference>
<dbReference type="RefSeq" id="WP_343037549.1">
    <property type="nucleotide sequence ID" value="NZ_BAABID010000014.1"/>
</dbReference>
<feature type="domain" description="Fe/B12 periplasmic-binding" evidence="6">
    <location>
        <begin position="71"/>
        <end position="332"/>
    </location>
</feature>
<dbReference type="Gene3D" id="3.40.50.1980">
    <property type="entry name" value="Nitrogenase molybdenum iron protein domain"/>
    <property type="match status" value="2"/>
</dbReference>
<dbReference type="PROSITE" id="PS50983">
    <property type="entry name" value="FE_B12_PBP"/>
    <property type="match status" value="1"/>
</dbReference>
<gene>
    <name evidence="7" type="ORF">GCM10023216_27700</name>
</gene>
<dbReference type="PROSITE" id="PS51257">
    <property type="entry name" value="PROKAR_LIPOPROTEIN"/>
    <property type="match status" value="1"/>
</dbReference>
<sequence length="332" mass="34434">MSVRSLRRTAAAVVPAAVLALSLSACAGTDEADAGSEADAETAAESSDAESATITIEHAQGTTELDGVPEKIFTFDYAALSVLDALDVDVAGVAKSNLPEAFADYASDDVTDIGTIFEPDYETVAAEQPDLIIVAGRSSAAYPDLSEIAPTIDLSNDWASFHDSVVANTELLGEAVGAEEGVDELVAELDESVAAAQQAAEGAGTGLIVLTSGGEVTAYGPGSRFGYLHDTLGVEPAVEDVEAETHGEAISFEFILESDPDWLFVLDRDAAIGEGTDNAEQVLDNAVVHETTAWAEEQVVYLDPVAWYIVNGGVPTLTGMADEVTTALQDAS</sequence>
<name>A0ABP8YNK6_9MICO</name>
<proteinExistence type="inferred from homology"/>
<dbReference type="EMBL" id="BAABID010000014">
    <property type="protein sequence ID" value="GAA4733693.1"/>
    <property type="molecule type" value="Genomic_DNA"/>
</dbReference>
<feature type="signal peptide" evidence="5">
    <location>
        <begin position="1"/>
        <end position="27"/>
    </location>
</feature>
<dbReference type="Proteomes" id="UP001500956">
    <property type="component" value="Unassembled WGS sequence"/>
</dbReference>
<evidence type="ECO:0000256" key="2">
    <source>
        <dbReference type="ARBA" id="ARBA00008814"/>
    </source>
</evidence>
<evidence type="ECO:0000313" key="7">
    <source>
        <dbReference type="EMBL" id="GAA4733693.1"/>
    </source>
</evidence>
<dbReference type="PANTHER" id="PTHR30532:SF28">
    <property type="entry name" value="PETROBACTIN-BINDING PROTEIN YCLQ"/>
    <property type="match status" value="1"/>
</dbReference>
<protein>
    <submittedName>
        <fullName evidence="7">Siderophore ABC transporter substrate-binding protein</fullName>
    </submittedName>
</protein>
<evidence type="ECO:0000256" key="1">
    <source>
        <dbReference type="ARBA" id="ARBA00004196"/>
    </source>
</evidence>
<dbReference type="PANTHER" id="PTHR30532">
    <property type="entry name" value="IRON III DICITRATE-BINDING PERIPLASMIC PROTEIN"/>
    <property type="match status" value="1"/>
</dbReference>
<evidence type="ECO:0000256" key="4">
    <source>
        <dbReference type="ARBA" id="ARBA00022729"/>
    </source>
</evidence>
<keyword evidence="3" id="KW-0813">Transport</keyword>
<keyword evidence="4 5" id="KW-0732">Signal</keyword>